<evidence type="ECO:0000256" key="6">
    <source>
        <dbReference type="ARBA" id="ARBA00022679"/>
    </source>
</evidence>
<keyword evidence="4" id="KW-0285">Flavoprotein</keyword>
<dbReference type="GO" id="GO:0009398">
    <property type="term" value="P:FMN biosynthetic process"/>
    <property type="evidence" value="ECO:0007669"/>
    <property type="project" value="TreeGrafter"/>
</dbReference>
<sequence>MGKDSAKGFDSAAVAFHRDGDLALTASVVTIGAFDGVHRGHQELLRQTIAAAQRRGVPAVVYTFDPPPKVYFGQAEALIPLREKLERIATFAPDHVIVADFNQIYVRRTAADFLAELQRLQPREVIVGEDFRFGSCKGGTAQLLRQHFDTRILPPVRCDNGEIVSSSRIRTLRRSGLAAAASALENWRDIVTASPANRSSLAQLEVISP</sequence>
<dbReference type="InterPro" id="IPR015864">
    <property type="entry name" value="FAD_synthase"/>
</dbReference>
<name>A0A1H5JLP2_9BRAD</name>
<dbReference type="Gene3D" id="3.40.50.620">
    <property type="entry name" value="HUPs"/>
    <property type="match status" value="1"/>
</dbReference>
<evidence type="ECO:0000313" key="14">
    <source>
        <dbReference type="Proteomes" id="UP000198992"/>
    </source>
</evidence>
<keyword evidence="5" id="KW-0288">FMN</keyword>
<comment type="pathway">
    <text evidence="1">Cofactor biosynthesis; FAD biosynthesis; FAD from FMN: step 1/1.</text>
</comment>
<dbReference type="SUPFAM" id="SSF52374">
    <property type="entry name" value="Nucleotidylyl transferase"/>
    <property type="match status" value="1"/>
</dbReference>
<evidence type="ECO:0000256" key="1">
    <source>
        <dbReference type="ARBA" id="ARBA00004726"/>
    </source>
</evidence>
<keyword evidence="7 13" id="KW-0548">Nucleotidyltransferase</keyword>
<dbReference type="GO" id="GO:0003919">
    <property type="term" value="F:FMN adenylyltransferase activity"/>
    <property type="evidence" value="ECO:0007669"/>
    <property type="project" value="UniProtKB-EC"/>
</dbReference>
<dbReference type="GO" id="GO:0005524">
    <property type="term" value="F:ATP binding"/>
    <property type="evidence" value="ECO:0007669"/>
    <property type="project" value="UniProtKB-KW"/>
</dbReference>
<keyword evidence="13" id="KW-0418">Kinase</keyword>
<comment type="similarity">
    <text evidence="2">Belongs to the RibF family.</text>
</comment>
<dbReference type="PANTHER" id="PTHR22749:SF6">
    <property type="entry name" value="RIBOFLAVIN KINASE"/>
    <property type="match status" value="1"/>
</dbReference>
<feature type="domain" description="FAD synthetase" evidence="12">
    <location>
        <begin position="25"/>
        <end position="167"/>
    </location>
</feature>
<reference evidence="13 14" key="1">
    <citation type="submission" date="2016-10" db="EMBL/GenBank/DDBJ databases">
        <authorList>
            <person name="de Groot N.N."/>
        </authorList>
    </citation>
    <scope>NUCLEOTIDE SEQUENCE [LARGE SCALE GENOMIC DNA]</scope>
    <source>
        <strain evidence="13 14">MT12</strain>
    </source>
</reference>
<dbReference type="AlphaFoldDB" id="A0A1H5JLP2"/>
<evidence type="ECO:0000256" key="11">
    <source>
        <dbReference type="ARBA" id="ARBA00049494"/>
    </source>
</evidence>
<comment type="catalytic activity">
    <reaction evidence="11">
        <text>FMN + ATP + H(+) = FAD + diphosphate</text>
        <dbReference type="Rhea" id="RHEA:17237"/>
        <dbReference type="ChEBI" id="CHEBI:15378"/>
        <dbReference type="ChEBI" id="CHEBI:30616"/>
        <dbReference type="ChEBI" id="CHEBI:33019"/>
        <dbReference type="ChEBI" id="CHEBI:57692"/>
        <dbReference type="ChEBI" id="CHEBI:58210"/>
        <dbReference type="EC" id="2.7.7.2"/>
    </reaction>
</comment>
<dbReference type="GO" id="GO:0008531">
    <property type="term" value="F:riboflavin kinase activity"/>
    <property type="evidence" value="ECO:0007669"/>
    <property type="project" value="TreeGrafter"/>
</dbReference>
<dbReference type="RefSeq" id="WP_244549914.1">
    <property type="nucleotide sequence ID" value="NZ_FNTH01000001.1"/>
</dbReference>
<dbReference type="UniPathway" id="UPA00277">
    <property type="reaction ID" value="UER00407"/>
</dbReference>
<dbReference type="EMBL" id="FNTH01000001">
    <property type="protein sequence ID" value="SEE53409.1"/>
    <property type="molecule type" value="Genomic_DNA"/>
</dbReference>
<evidence type="ECO:0000256" key="2">
    <source>
        <dbReference type="ARBA" id="ARBA00010214"/>
    </source>
</evidence>
<keyword evidence="8" id="KW-0547">Nucleotide-binding</keyword>
<proteinExistence type="inferred from homology"/>
<evidence type="ECO:0000256" key="9">
    <source>
        <dbReference type="ARBA" id="ARBA00022827"/>
    </source>
</evidence>
<gene>
    <name evidence="13" type="ORF">SAMN05444164_8504</name>
</gene>
<protein>
    <recommendedName>
        <fullName evidence="3">FAD synthase</fullName>
        <ecNumber evidence="3">2.7.7.2</ecNumber>
    </recommendedName>
</protein>
<organism evidence="13 14">
    <name type="scientific">Bradyrhizobium erythrophlei</name>
    <dbReference type="NCBI Taxonomy" id="1437360"/>
    <lineage>
        <taxon>Bacteria</taxon>
        <taxon>Pseudomonadati</taxon>
        <taxon>Pseudomonadota</taxon>
        <taxon>Alphaproteobacteria</taxon>
        <taxon>Hyphomicrobiales</taxon>
        <taxon>Nitrobacteraceae</taxon>
        <taxon>Bradyrhizobium</taxon>
    </lineage>
</organism>
<dbReference type="GO" id="GO:0006747">
    <property type="term" value="P:FAD biosynthetic process"/>
    <property type="evidence" value="ECO:0007669"/>
    <property type="project" value="UniProtKB-UniPathway"/>
</dbReference>
<evidence type="ECO:0000256" key="5">
    <source>
        <dbReference type="ARBA" id="ARBA00022643"/>
    </source>
</evidence>
<dbReference type="InterPro" id="IPR023468">
    <property type="entry name" value="Riboflavin_kinase"/>
</dbReference>
<evidence type="ECO:0000256" key="4">
    <source>
        <dbReference type="ARBA" id="ARBA00022630"/>
    </source>
</evidence>
<dbReference type="GO" id="GO:0009231">
    <property type="term" value="P:riboflavin biosynthetic process"/>
    <property type="evidence" value="ECO:0007669"/>
    <property type="project" value="InterPro"/>
</dbReference>
<evidence type="ECO:0000256" key="10">
    <source>
        <dbReference type="ARBA" id="ARBA00022840"/>
    </source>
</evidence>
<keyword evidence="6 13" id="KW-0808">Transferase</keyword>
<dbReference type="Pfam" id="PF06574">
    <property type="entry name" value="FAD_syn"/>
    <property type="match status" value="1"/>
</dbReference>
<evidence type="ECO:0000256" key="7">
    <source>
        <dbReference type="ARBA" id="ARBA00022695"/>
    </source>
</evidence>
<dbReference type="CDD" id="cd02064">
    <property type="entry name" value="FAD_synthetase_N"/>
    <property type="match status" value="1"/>
</dbReference>
<dbReference type="EC" id="2.7.7.2" evidence="3"/>
<evidence type="ECO:0000256" key="8">
    <source>
        <dbReference type="ARBA" id="ARBA00022741"/>
    </source>
</evidence>
<keyword evidence="9" id="KW-0274">FAD</keyword>
<evidence type="ECO:0000256" key="3">
    <source>
        <dbReference type="ARBA" id="ARBA00012393"/>
    </source>
</evidence>
<evidence type="ECO:0000313" key="13">
    <source>
        <dbReference type="EMBL" id="SEE53409.1"/>
    </source>
</evidence>
<accession>A0A1H5JLP2</accession>
<dbReference type="PANTHER" id="PTHR22749">
    <property type="entry name" value="RIBOFLAVIN KINASE/FMN ADENYLYLTRANSFERASE"/>
    <property type="match status" value="1"/>
</dbReference>
<keyword evidence="10" id="KW-0067">ATP-binding</keyword>
<evidence type="ECO:0000259" key="12">
    <source>
        <dbReference type="Pfam" id="PF06574"/>
    </source>
</evidence>
<dbReference type="InterPro" id="IPR014729">
    <property type="entry name" value="Rossmann-like_a/b/a_fold"/>
</dbReference>
<dbReference type="Proteomes" id="UP000198992">
    <property type="component" value="Unassembled WGS sequence"/>
</dbReference>